<keyword evidence="9 11" id="KW-0129">CBS domain</keyword>
<dbReference type="FunFam" id="3.10.580.10:FF:000001">
    <property type="entry name" value="Putative metal transporter CNNM3 isoform 2"/>
    <property type="match status" value="1"/>
</dbReference>
<dbReference type="InterPro" id="IPR046342">
    <property type="entry name" value="CBS_dom_sf"/>
</dbReference>
<dbReference type="GO" id="GO:0022857">
    <property type="term" value="F:transmembrane transporter activity"/>
    <property type="evidence" value="ECO:0007669"/>
    <property type="project" value="UniProtKB-UniRule"/>
</dbReference>
<evidence type="ECO:0000256" key="2">
    <source>
        <dbReference type="ARBA" id="ARBA00010484"/>
    </source>
</evidence>
<keyword evidence="6" id="KW-0677">Repeat</keyword>
<dbReference type="VEuPathDB" id="HostDB:ENSCPOG00000009548"/>
<evidence type="ECO:0000313" key="16">
    <source>
        <dbReference type="Proteomes" id="UP000005447"/>
    </source>
</evidence>
<evidence type="ECO:0000313" key="15">
    <source>
        <dbReference type="Ensembl" id="ENSCPOP00000008570.3"/>
    </source>
</evidence>
<dbReference type="FunCoup" id="H0VEV7">
    <property type="interactions" value="333"/>
</dbReference>
<keyword evidence="4" id="KW-1003">Cell membrane</keyword>
<dbReference type="InterPro" id="IPR000644">
    <property type="entry name" value="CBS_dom"/>
</dbReference>
<dbReference type="PANTHER" id="PTHR12064:SF27">
    <property type="entry name" value="METAL TRANSPORTER CNNM3"/>
    <property type="match status" value="1"/>
</dbReference>
<dbReference type="PANTHER" id="PTHR12064">
    <property type="entry name" value="METAL TRANSPORTER CNNM"/>
    <property type="match status" value="1"/>
</dbReference>
<feature type="domain" description="CBS" evidence="14">
    <location>
        <begin position="61"/>
        <end position="127"/>
    </location>
</feature>
<comment type="function">
    <text evidence="12">Metal transporter.</text>
</comment>
<dbReference type="Pfam" id="PF00571">
    <property type="entry name" value="CBS"/>
    <property type="match status" value="1"/>
</dbReference>
<keyword evidence="16" id="KW-1185">Reference proteome</keyword>
<dbReference type="GO" id="GO:0005886">
    <property type="term" value="C:plasma membrane"/>
    <property type="evidence" value="ECO:0007669"/>
    <property type="project" value="UniProtKB-SubCell"/>
</dbReference>
<evidence type="ECO:0000256" key="13">
    <source>
        <dbReference type="SAM" id="MobiDB-lite"/>
    </source>
</evidence>
<reference evidence="15" key="2">
    <citation type="submission" date="2025-08" db="UniProtKB">
        <authorList>
            <consortium name="Ensembl"/>
        </authorList>
    </citation>
    <scope>IDENTIFICATION</scope>
    <source>
        <strain evidence="15">2N</strain>
    </source>
</reference>
<keyword evidence="10" id="KW-0472">Membrane</keyword>
<dbReference type="GeneTree" id="ENSGT00940000161102"/>
<dbReference type="GO" id="GO:0006811">
    <property type="term" value="P:monoatomic ion transport"/>
    <property type="evidence" value="ECO:0007669"/>
    <property type="project" value="UniProtKB-KW"/>
</dbReference>
<dbReference type="Bgee" id="ENSCPOG00000009548">
    <property type="expression patterns" value="Expressed in pituitary gland and 13 other cell types or tissues"/>
</dbReference>
<organism evidence="15 16">
    <name type="scientific">Cavia porcellus</name>
    <name type="common">Guinea pig</name>
    <dbReference type="NCBI Taxonomy" id="10141"/>
    <lineage>
        <taxon>Eukaryota</taxon>
        <taxon>Metazoa</taxon>
        <taxon>Chordata</taxon>
        <taxon>Craniata</taxon>
        <taxon>Vertebrata</taxon>
        <taxon>Euteleostomi</taxon>
        <taxon>Mammalia</taxon>
        <taxon>Eutheria</taxon>
        <taxon>Euarchontoglires</taxon>
        <taxon>Glires</taxon>
        <taxon>Rodentia</taxon>
        <taxon>Hystricomorpha</taxon>
        <taxon>Caviidae</taxon>
        <taxon>Cavia</taxon>
    </lineage>
</organism>
<dbReference type="SUPFAM" id="SSF54631">
    <property type="entry name" value="CBS-domain pair"/>
    <property type="match status" value="1"/>
</dbReference>
<dbReference type="Pfam" id="PF25562">
    <property type="entry name" value="CNBH_CNNM2_C"/>
    <property type="match status" value="1"/>
</dbReference>
<evidence type="ECO:0000256" key="1">
    <source>
        <dbReference type="ARBA" id="ARBA00004651"/>
    </source>
</evidence>
<dbReference type="AlphaFoldDB" id="H0VEV7"/>
<evidence type="ECO:0000256" key="10">
    <source>
        <dbReference type="ARBA" id="ARBA00023136"/>
    </source>
</evidence>
<proteinExistence type="inferred from homology"/>
<evidence type="ECO:0000256" key="7">
    <source>
        <dbReference type="ARBA" id="ARBA00022989"/>
    </source>
</evidence>
<feature type="region of interest" description="Disordered" evidence="13">
    <location>
        <begin position="358"/>
        <end position="382"/>
    </location>
</feature>
<dbReference type="GO" id="GO:0010960">
    <property type="term" value="P:magnesium ion homeostasis"/>
    <property type="evidence" value="ECO:0007669"/>
    <property type="project" value="InterPro"/>
</dbReference>
<evidence type="ECO:0000256" key="4">
    <source>
        <dbReference type="ARBA" id="ARBA00022475"/>
    </source>
</evidence>
<dbReference type="InterPro" id="IPR045095">
    <property type="entry name" value="ACDP"/>
</dbReference>
<evidence type="ECO:0000256" key="12">
    <source>
        <dbReference type="RuleBase" id="RU369091"/>
    </source>
</evidence>
<dbReference type="InParanoid" id="H0VEV7"/>
<evidence type="ECO:0000259" key="14">
    <source>
        <dbReference type="PROSITE" id="PS51371"/>
    </source>
</evidence>
<dbReference type="Proteomes" id="UP000005447">
    <property type="component" value="Unassembled WGS sequence"/>
</dbReference>
<dbReference type="CDD" id="cd04590">
    <property type="entry name" value="CBS_pair_CorC_HlyC_assoc"/>
    <property type="match status" value="1"/>
</dbReference>
<sequence length="382" mass="42688">MLDASVVLDFGVLASIMQSGYTRIPVYEEERSNIVDMLYLKDLAFVDPEDRTPLSTITRFYNHPLHFVFNDTKLDAVLEEFKRGKSHLAIVQKVNNEGEGDPFYEVLGLVTLEDVIEEVIKSEILDESEDYRDITVRKKVASLAIPPRRREEFSLFRVSDEEDKVKISPQLLLATQRFLSREVDVFSPARISEKVLLHLLKHPSVNQEVKFDESHRLAAHHFLYQRSRPVDYFILILQGRVEVEIGKEGLKFENGAFTYYGVSALTAPSSAAQSPVSSRQPTCHDLSAEPADGACSSTYCPDYTVRALSDLQLVKVTRLQYLNALLATRAQSLPPSPENASFQVVPGSHTRLLGEKTVAAAGSNPSRSVVPVEDSPGRKPGL</sequence>
<keyword evidence="3" id="KW-0813">Transport</keyword>
<comment type="subcellular location">
    <subcellularLocation>
        <location evidence="1 12">Cell membrane</location>
        <topology evidence="1 12">Multi-pass membrane protein</topology>
    </subcellularLocation>
</comment>
<evidence type="ECO:0000256" key="5">
    <source>
        <dbReference type="ARBA" id="ARBA00022692"/>
    </source>
</evidence>
<reference evidence="16" key="1">
    <citation type="journal article" date="2011" name="Nature">
        <title>A high-resolution map of human evolutionary constraint using 29 mammals.</title>
        <authorList>
            <person name="Lindblad-Toh K."/>
            <person name="Garber M."/>
            <person name="Zuk O."/>
            <person name="Lin M.F."/>
            <person name="Parker B.J."/>
            <person name="Washietl S."/>
            <person name="Kheradpour P."/>
            <person name="Ernst J."/>
            <person name="Jordan G."/>
            <person name="Mauceli E."/>
            <person name="Ward L.D."/>
            <person name="Lowe C.B."/>
            <person name="Holloway A.K."/>
            <person name="Clamp M."/>
            <person name="Gnerre S."/>
            <person name="Alfoldi J."/>
            <person name="Beal K."/>
            <person name="Chang J."/>
            <person name="Clawson H."/>
            <person name="Cuff J."/>
            <person name="Di Palma F."/>
            <person name="Fitzgerald S."/>
            <person name="Flicek P."/>
            <person name="Guttman M."/>
            <person name="Hubisz M.J."/>
            <person name="Jaffe D.B."/>
            <person name="Jungreis I."/>
            <person name="Kent W.J."/>
            <person name="Kostka D."/>
            <person name="Lara M."/>
            <person name="Martins A.L."/>
            <person name="Massingham T."/>
            <person name="Moltke I."/>
            <person name="Raney B.J."/>
            <person name="Rasmussen M.D."/>
            <person name="Robinson J."/>
            <person name="Stark A."/>
            <person name="Vilella A.J."/>
            <person name="Wen J."/>
            <person name="Xie X."/>
            <person name="Zody M.C."/>
            <person name="Baldwin J."/>
            <person name="Bloom T."/>
            <person name="Chin C.W."/>
            <person name="Heiman D."/>
            <person name="Nicol R."/>
            <person name="Nusbaum C."/>
            <person name="Young S."/>
            <person name="Wilkinson J."/>
            <person name="Worley K.C."/>
            <person name="Kovar C.L."/>
            <person name="Muzny D.M."/>
            <person name="Gibbs R.A."/>
            <person name="Cree A."/>
            <person name="Dihn H.H."/>
            <person name="Fowler G."/>
            <person name="Jhangiani S."/>
            <person name="Joshi V."/>
            <person name="Lee S."/>
            <person name="Lewis L.R."/>
            <person name="Nazareth L.V."/>
            <person name="Okwuonu G."/>
            <person name="Santibanez J."/>
            <person name="Warren W.C."/>
            <person name="Mardis E.R."/>
            <person name="Weinstock G.M."/>
            <person name="Wilson R.K."/>
            <person name="Delehaunty K."/>
            <person name="Dooling D."/>
            <person name="Fronik C."/>
            <person name="Fulton L."/>
            <person name="Fulton B."/>
            <person name="Graves T."/>
            <person name="Minx P."/>
            <person name="Sodergren E."/>
            <person name="Birney E."/>
            <person name="Margulies E.H."/>
            <person name="Herrero J."/>
            <person name="Green E.D."/>
            <person name="Haussler D."/>
            <person name="Siepel A."/>
            <person name="Goldman N."/>
            <person name="Pollard K.S."/>
            <person name="Pedersen J.S."/>
            <person name="Lander E.S."/>
            <person name="Kellis M."/>
        </authorList>
    </citation>
    <scope>NUCLEOTIDE SEQUENCE [LARGE SCALE GENOMIC DNA]</scope>
    <source>
        <strain evidence="16">2N</strain>
    </source>
</reference>
<evidence type="ECO:0000256" key="6">
    <source>
        <dbReference type="ARBA" id="ARBA00022737"/>
    </source>
</evidence>
<evidence type="ECO:0000256" key="9">
    <source>
        <dbReference type="ARBA" id="ARBA00023122"/>
    </source>
</evidence>
<dbReference type="Gene3D" id="3.10.580.10">
    <property type="entry name" value="CBS-domain"/>
    <property type="match status" value="1"/>
</dbReference>
<dbReference type="eggNOG" id="KOG2118">
    <property type="taxonomic scope" value="Eukaryota"/>
</dbReference>
<dbReference type="OrthoDB" id="5353557at2759"/>
<gene>
    <name evidence="15" type="primary">Cnnm3</name>
</gene>
<keyword evidence="8" id="KW-0406">Ion transport</keyword>
<dbReference type="HOGENOM" id="CLU_011310_1_0_1"/>
<evidence type="ECO:0000256" key="3">
    <source>
        <dbReference type="ARBA" id="ARBA00022448"/>
    </source>
</evidence>
<dbReference type="EMBL" id="AAKN02027868">
    <property type="status" value="NOT_ANNOTATED_CDS"/>
    <property type="molecule type" value="Genomic_DNA"/>
</dbReference>
<protein>
    <recommendedName>
        <fullName evidence="12">Metal transporter</fullName>
    </recommendedName>
</protein>
<dbReference type="STRING" id="10141.ENSCPOP00000008570"/>
<comment type="similarity">
    <text evidence="2 12">Belongs to the ACDP family.</text>
</comment>
<accession>H0VEV7</accession>
<reference evidence="15" key="3">
    <citation type="submission" date="2025-09" db="UniProtKB">
        <authorList>
            <consortium name="Ensembl"/>
        </authorList>
    </citation>
    <scope>IDENTIFICATION</scope>
    <source>
        <strain evidence="15">2N</strain>
    </source>
</reference>
<name>H0VEV7_CAVPO</name>
<dbReference type="PROSITE" id="PS51371">
    <property type="entry name" value="CBS"/>
    <property type="match status" value="1"/>
</dbReference>
<evidence type="ECO:0000256" key="8">
    <source>
        <dbReference type="ARBA" id="ARBA00023065"/>
    </source>
</evidence>
<dbReference type="Ensembl" id="ENSCPOT00000009634.3">
    <property type="protein sequence ID" value="ENSCPOP00000008570.3"/>
    <property type="gene ID" value="ENSCPOG00000009548.4"/>
</dbReference>
<evidence type="ECO:0000256" key="11">
    <source>
        <dbReference type="PROSITE-ProRule" id="PRU00703"/>
    </source>
</evidence>
<dbReference type="OMA" id="AAHHFLY"/>
<keyword evidence="7" id="KW-1133">Transmembrane helix</keyword>
<dbReference type="InterPro" id="IPR044751">
    <property type="entry name" value="Ion_transp-like_CBS"/>
</dbReference>
<dbReference type="EMBL" id="AAKN02027869">
    <property type="status" value="NOT_ANNOTATED_CDS"/>
    <property type="molecule type" value="Genomic_DNA"/>
</dbReference>
<keyword evidence="5" id="KW-0812">Transmembrane</keyword>